<dbReference type="Gene3D" id="3.40.50.720">
    <property type="entry name" value="NAD(P)-binding Rossmann-like Domain"/>
    <property type="match status" value="1"/>
</dbReference>
<dbReference type="InterPro" id="IPR020843">
    <property type="entry name" value="ER"/>
</dbReference>
<dbReference type="PANTHER" id="PTHR43677">
    <property type="entry name" value="SHORT-CHAIN DEHYDROGENASE/REDUCTASE"/>
    <property type="match status" value="1"/>
</dbReference>
<comment type="caution">
    <text evidence="2">The sequence shown here is derived from an EMBL/GenBank/DDBJ whole genome shotgun (WGS) entry which is preliminary data.</text>
</comment>
<dbReference type="SUPFAM" id="SSF50129">
    <property type="entry name" value="GroES-like"/>
    <property type="match status" value="1"/>
</dbReference>
<reference evidence="3" key="1">
    <citation type="journal article" date="2019" name="Int. J. Syst. Evol. Microbiol.">
        <title>The Global Catalogue of Microorganisms (GCM) 10K type strain sequencing project: providing services to taxonomists for standard genome sequencing and annotation.</title>
        <authorList>
            <consortium name="The Broad Institute Genomics Platform"/>
            <consortium name="The Broad Institute Genome Sequencing Center for Infectious Disease"/>
            <person name="Wu L."/>
            <person name="Ma J."/>
        </authorList>
    </citation>
    <scope>NUCLEOTIDE SEQUENCE [LARGE SCALE GENOMIC DNA]</scope>
    <source>
        <strain evidence="3">CGMCC 1.16026</strain>
    </source>
</reference>
<sequence>MKAIQYQAYGDYSTNQFIEMDPPHFDGEGVLVRMEFAGVNPLDNTFRSGHFPASTPQNLPRIGGQTGVGVVARSSYPTFPVGTRVFVMGLGMGVIADGTWREFLVAAESSLIPIPDHVSSESAAAFLAGGGYVTGYLALMELARLRPGQSVLAPGVGGAVGMETVQIAEQLGVSIAISTASTKEKAELARSEGYQNVIDLSSQNLTEEMYRLTDGKGVDVIVDGVAGDLYPQLLKGLAFGGSYIVVGYSGGRDVQQAVTDVIWKAASIRGFNPRAISASAFKSAMSACIELLAAGKLRPTVSSIFPLEEAADAVRFLIEERPFGRVLLSISGQ</sequence>
<dbReference type="Proteomes" id="UP001596391">
    <property type="component" value="Unassembled WGS sequence"/>
</dbReference>
<dbReference type="InterPro" id="IPR013154">
    <property type="entry name" value="ADH-like_N"/>
</dbReference>
<evidence type="ECO:0000313" key="3">
    <source>
        <dbReference type="Proteomes" id="UP001596391"/>
    </source>
</evidence>
<name>A0ABW1ZC59_9BACT</name>
<protein>
    <submittedName>
        <fullName evidence="2">Zinc-binding alcohol dehydrogenase family protein</fullName>
    </submittedName>
</protein>
<evidence type="ECO:0000259" key="1">
    <source>
        <dbReference type="SMART" id="SM00829"/>
    </source>
</evidence>
<gene>
    <name evidence="2" type="ORF">ACFQBQ_13215</name>
</gene>
<dbReference type="InterPro" id="IPR036291">
    <property type="entry name" value="NAD(P)-bd_dom_sf"/>
</dbReference>
<keyword evidence="3" id="KW-1185">Reference proteome</keyword>
<evidence type="ECO:0000313" key="2">
    <source>
        <dbReference type="EMBL" id="MFC6646530.1"/>
    </source>
</evidence>
<accession>A0ABW1ZC59</accession>
<feature type="domain" description="Enoyl reductase (ER)" evidence="1">
    <location>
        <begin position="10"/>
        <end position="328"/>
    </location>
</feature>
<dbReference type="EMBL" id="JBHSWI010000001">
    <property type="protein sequence ID" value="MFC6646530.1"/>
    <property type="molecule type" value="Genomic_DNA"/>
</dbReference>
<dbReference type="SMART" id="SM00829">
    <property type="entry name" value="PKS_ER"/>
    <property type="match status" value="1"/>
</dbReference>
<dbReference type="InterPro" id="IPR051397">
    <property type="entry name" value="Zn-ADH-like_protein"/>
</dbReference>
<proteinExistence type="predicted"/>
<dbReference type="Pfam" id="PF08240">
    <property type="entry name" value="ADH_N"/>
    <property type="match status" value="1"/>
</dbReference>
<dbReference type="PANTHER" id="PTHR43677:SF4">
    <property type="entry name" value="QUINONE OXIDOREDUCTASE-LIKE PROTEIN 2"/>
    <property type="match status" value="1"/>
</dbReference>
<dbReference type="RefSeq" id="WP_263370189.1">
    <property type="nucleotide sequence ID" value="NZ_JAGSYD010000001.1"/>
</dbReference>
<dbReference type="Pfam" id="PF13602">
    <property type="entry name" value="ADH_zinc_N_2"/>
    <property type="match status" value="1"/>
</dbReference>
<dbReference type="InterPro" id="IPR011032">
    <property type="entry name" value="GroES-like_sf"/>
</dbReference>
<dbReference type="SUPFAM" id="SSF51735">
    <property type="entry name" value="NAD(P)-binding Rossmann-fold domains"/>
    <property type="match status" value="1"/>
</dbReference>
<dbReference type="Gene3D" id="3.90.180.10">
    <property type="entry name" value="Medium-chain alcohol dehydrogenases, catalytic domain"/>
    <property type="match status" value="1"/>
</dbReference>
<organism evidence="2 3">
    <name type="scientific">Granulicella cerasi</name>
    <dbReference type="NCBI Taxonomy" id="741063"/>
    <lineage>
        <taxon>Bacteria</taxon>
        <taxon>Pseudomonadati</taxon>
        <taxon>Acidobacteriota</taxon>
        <taxon>Terriglobia</taxon>
        <taxon>Terriglobales</taxon>
        <taxon>Acidobacteriaceae</taxon>
        <taxon>Granulicella</taxon>
    </lineage>
</organism>